<dbReference type="SMART" id="SM00881">
    <property type="entry name" value="CoA_binding"/>
    <property type="match status" value="1"/>
</dbReference>
<evidence type="ECO:0000313" key="3">
    <source>
        <dbReference type="Proteomes" id="UP001477870"/>
    </source>
</evidence>
<gene>
    <name evidence="2" type="ORF">WNY59_03465</name>
</gene>
<dbReference type="InterPro" id="IPR003781">
    <property type="entry name" value="CoA-bd"/>
</dbReference>
<dbReference type="EMBL" id="JBBMQO010000002">
    <property type="protein sequence ID" value="MEM5500642.1"/>
    <property type="molecule type" value="Genomic_DNA"/>
</dbReference>
<protein>
    <submittedName>
        <fullName evidence="2">CoA-binding protein</fullName>
    </submittedName>
</protein>
<dbReference type="PANTHER" id="PTHR33303">
    <property type="entry name" value="CYTOPLASMIC PROTEIN-RELATED"/>
    <property type="match status" value="1"/>
</dbReference>
<evidence type="ECO:0000259" key="1">
    <source>
        <dbReference type="SMART" id="SM00881"/>
    </source>
</evidence>
<dbReference type="RefSeq" id="WP_342846948.1">
    <property type="nucleotide sequence ID" value="NZ_JBBMQO010000002.1"/>
</dbReference>
<reference evidence="2 3" key="1">
    <citation type="submission" date="2024-03" db="EMBL/GenBank/DDBJ databases">
        <title>Community enrichment and isolation of bacterial strains for fucoidan degradation.</title>
        <authorList>
            <person name="Sichert A."/>
        </authorList>
    </citation>
    <scope>NUCLEOTIDE SEQUENCE [LARGE SCALE GENOMIC DNA]</scope>
    <source>
        <strain evidence="2 3">AS62</strain>
    </source>
</reference>
<name>A0ABU9T3D9_9HYPH</name>
<proteinExistence type="predicted"/>
<comment type="caution">
    <text evidence="2">The sequence shown here is derived from an EMBL/GenBank/DDBJ whole genome shotgun (WGS) entry which is preliminary data.</text>
</comment>
<dbReference type="InterPro" id="IPR036291">
    <property type="entry name" value="NAD(P)-bd_dom_sf"/>
</dbReference>
<dbReference type="SUPFAM" id="SSF51735">
    <property type="entry name" value="NAD(P)-binding Rossmann-fold domains"/>
    <property type="match status" value="1"/>
</dbReference>
<dbReference type="Proteomes" id="UP001477870">
    <property type="component" value="Unassembled WGS sequence"/>
</dbReference>
<dbReference type="PANTHER" id="PTHR33303:SF2">
    <property type="entry name" value="COA-BINDING DOMAIN-CONTAINING PROTEIN"/>
    <property type="match status" value="1"/>
</dbReference>
<dbReference type="Gene3D" id="3.40.50.720">
    <property type="entry name" value="NAD(P)-binding Rossmann-like Domain"/>
    <property type="match status" value="1"/>
</dbReference>
<organism evidence="2 3">
    <name type="scientific">Ahrensia kielensis</name>
    <dbReference type="NCBI Taxonomy" id="76980"/>
    <lineage>
        <taxon>Bacteria</taxon>
        <taxon>Pseudomonadati</taxon>
        <taxon>Pseudomonadota</taxon>
        <taxon>Alphaproteobacteria</taxon>
        <taxon>Hyphomicrobiales</taxon>
        <taxon>Ahrensiaceae</taxon>
        <taxon>Ahrensia</taxon>
    </lineage>
</organism>
<dbReference type="Pfam" id="PF13380">
    <property type="entry name" value="CoA_binding_2"/>
    <property type="match status" value="1"/>
</dbReference>
<keyword evidence="3" id="KW-1185">Reference proteome</keyword>
<evidence type="ECO:0000313" key="2">
    <source>
        <dbReference type="EMBL" id="MEM5500642.1"/>
    </source>
</evidence>
<sequence>MDHDIYEDAFLRDVLTTVKTIAVVGASANRDRPSNRVIGYLVDKGYTVFAVNPGYSGRIINKAMTYASLADIPEPIDMVDVFRAPEHLFGVIEEALDLTPQPKYIWSQLGVRDDKAALFAEEQGLVVVQDRCPAIEMPRLGL</sequence>
<feature type="domain" description="CoA-binding" evidence="1">
    <location>
        <begin position="15"/>
        <end position="111"/>
    </location>
</feature>
<accession>A0ABU9T3D9</accession>